<dbReference type="RefSeq" id="WP_188876454.1">
    <property type="nucleotide sequence ID" value="NZ_BMOQ01000001.1"/>
</dbReference>
<dbReference type="EMBL" id="BMOQ01000001">
    <property type="protein sequence ID" value="GGN06295.1"/>
    <property type="molecule type" value="Genomic_DNA"/>
</dbReference>
<evidence type="ECO:0000313" key="4">
    <source>
        <dbReference type="Proteomes" id="UP000608850"/>
    </source>
</evidence>
<evidence type="ECO:0000313" key="3">
    <source>
        <dbReference type="EMBL" id="GGN06295.1"/>
    </source>
</evidence>
<feature type="transmembrane region" description="Helical" evidence="1">
    <location>
        <begin position="12"/>
        <end position="30"/>
    </location>
</feature>
<protein>
    <recommendedName>
        <fullName evidence="2">DUF8107 domain-containing protein</fullName>
    </recommendedName>
</protein>
<evidence type="ECO:0000256" key="1">
    <source>
        <dbReference type="SAM" id="Phobius"/>
    </source>
</evidence>
<dbReference type="AlphaFoldDB" id="A0A830G6L4"/>
<keyword evidence="1" id="KW-0472">Membrane</keyword>
<name>A0A830G6L4_9EURY</name>
<keyword evidence="4" id="KW-1185">Reference proteome</keyword>
<organism evidence="3 4">
    <name type="scientific">Halarchaeum nitratireducens</name>
    <dbReference type="NCBI Taxonomy" id="489913"/>
    <lineage>
        <taxon>Archaea</taxon>
        <taxon>Methanobacteriati</taxon>
        <taxon>Methanobacteriota</taxon>
        <taxon>Stenosarchaea group</taxon>
        <taxon>Halobacteria</taxon>
        <taxon>Halobacteriales</taxon>
        <taxon>Halobacteriaceae</taxon>
    </lineage>
</organism>
<dbReference type="Pfam" id="PF26409">
    <property type="entry name" value="DUF8107"/>
    <property type="match status" value="1"/>
</dbReference>
<reference evidence="3 4" key="1">
    <citation type="journal article" date="2019" name="Int. J. Syst. Evol. Microbiol.">
        <title>The Global Catalogue of Microorganisms (GCM) 10K type strain sequencing project: providing services to taxonomists for standard genome sequencing and annotation.</title>
        <authorList>
            <consortium name="The Broad Institute Genomics Platform"/>
            <consortium name="The Broad Institute Genome Sequencing Center for Infectious Disease"/>
            <person name="Wu L."/>
            <person name="Ma J."/>
        </authorList>
    </citation>
    <scope>NUCLEOTIDE SEQUENCE [LARGE SCALE GENOMIC DNA]</scope>
    <source>
        <strain evidence="3 4">JCM 16331</strain>
    </source>
</reference>
<comment type="caution">
    <text evidence="3">The sequence shown here is derived from an EMBL/GenBank/DDBJ whole genome shotgun (WGS) entry which is preliminary data.</text>
</comment>
<dbReference type="InterPro" id="IPR058420">
    <property type="entry name" value="DUF8107"/>
</dbReference>
<feature type="domain" description="DUF8107" evidence="2">
    <location>
        <begin position="3"/>
        <end position="56"/>
    </location>
</feature>
<dbReference type="OrthoDB" id="270109at2157"/>
<feature type="transmembrane region" description="Helical" evidence="1">
    <location>
        <begin position="36"/>
        <end position="56"/>
    </location>
</feature>
<gene>
    <name evidence="3" type="ORF">GCM10009021_01560</name>
</gene>
<accession>A0A830G6L4</accession>
<evidence type="ECO:0000259" key="2">
    <source>
        <dbReference type="Pfam" id="PF26409"/>
    </source>
</evidence>
<keyword evidence="1" id="KW-0812">Transmembrane</keyword>
<proteinExistence type="predicted"/>
<keyword evidence="1" id="KW-1133">Transmembrane helix</keyword>
<dbReference type="Proteomes" id="UP000608850">
    <property type="component" value="Unassembled WGS sequence"/>
</dbReference>
<sequence>MVDGDPRVVYPLAVVLSALYASIVVYGASLLDYVSFSPGTVAAATAIVFAATYVAILR</sequence>